<gene>
    <name evidence="3" type="ordered locus">Cwoe_4503</name>
</gene>
<dbReference type="Pfam" id="PF09919">
    <property type="entry name" value="DUF2149"/>
    <property type="match status" value="1"/>
</dbReference>
<dbReference type="HOGENOM" id="CLU_2286721_0_0_11"/>
<keyword evidence="2" id="KW-1133">Transmembrane helix</keyword>
<evidence type="ECO:0000256" key="2">
    <source>
        <dbReference type="SAM" id="Phobius"/>
    </source>
</evidence>
<reference evidence="3 4" key="1">
    <citation type="journal article" date="2010" name="Stand. Genomic Sci.">
        <title>Complete genome sequence of Conexibacter woesei type strain (ID131577).</title>
        <authorList>
            <person name="Pukall R."/>
            <person name="Lapidus A."/>
            <person name="Glavina Del Rio T."/>
            <person name="Copeland A."/>
            <person name="Tice H."/>
            <person name="Cheng J.-F."/>
            <person name="Lucas S."/>
            <person name="Chen F."/>
            <person name="Nolan M."/>
            <person name="Bruce D."/>
            <person name="Goodwin L."/>
            <person name="Pitluck S."/>
            <person name="Mavromatis K."/>
            <person name="Ivanova N."/>
            <person name="Ovchinnikova G."/>
            <person name="Pati A."/>
            <person name="Chen A."/>
            <person name="Palaniappan K."/>
            <person name="Land M."/>
            <person name="Hauser L."/>
            <person name="Chang Y.-J."/>
            <person name="Jeffries C.D."/>
            <person name="Chain P."/>
            <person name="Meincke L."/>
            <person name="Sims D."/>
            <person name="Brettin T."/>
            <person name="Detter J.C."/>
            <person name="Rohde M."/>
            <person name="Goeker M."/>
            <person name="Bristow J."/>
            <person name="Eisen J.A."/>
            <person name="Markowitz V."/>
            <person name="Kyrpides N.C."/>
            <person name="Klenk H.-P."/>
            <person name="Hugenholtz P."/>
        </authorList>
    </citation>
    <scope>NUCLEOTIDE SEQUENCE [LARGE SCALE GENOMIC DNA]</scope>
    <source>
        <strain evidence="4">DSM 14684 / CIP 108061 / JCM 11494 / NBRC 100937 / ID131577</strain>
    </source>
</reference>
<reference evidence="4" key="2">
    <citation type="submission" date="2010-01" db="EMBL/GenBank/DDBJ databases">
        <title>The complete genome of Conexibacter woesei DSM 14684.</title>
        <authorList>
            <consortium name="US DOE Joint Genome Institute (JGI-PGF)"/>
            <person name="Lucas S."/>
            <person name="Copeland A."/>
            <person name="Lapidus A."/>
            <person name="Glavina del Rio T."/>
            <person name="Dalin E."/>
            <person name="Tice H."/>
            <person name="Bruce D."/>
            <person name="Goodwin L."/>
            <person name="Pitluck S."/>
            <person name="Kyrpides N."/>
            <person name="Mavromatis K."/>
            <person name="Ivanova N."/>
            <person name="Mikhailova N."/>
            <person name="Chertkov O."/>
            <person name="Brettin T."/>
            <person name="Detter J.C."/>
            <person name="Han C."/>
            <person name="Larimer F."/>
            <person name="Land M."/>
            <person name="Hauser L."/>
            <person name="Markowitz V."/>
            <person name="Cheng J.-F."/>
            <person name="Hugenholtz P."/>
            <person name="Woyke T."/>
            <person name="Wu D."/>
            <person name="Pukall R."/>
            <person name="Steenblock K."/>
            <person name="Schneider S."/>
            <person name="Klenk H.-P."/>
            <person name="Eisen J.A."/>
        </authorList>
    </citation>
    <scope>NUCLEOTIDE SEQUENCE [LARGE SCALE GENOMIC DNA]</scope>
    <source>
        <strain evidence="4">DSM 14684 / CIP 108061 / JCM 11494 / NBRC 100937 / ID131577</strain>
    </source>
</reference>
<evidence type="ECO:0008006" key="5">
    <source>
        <dbReference type="Google" id="ProtNLM"/>
    </source>
</evidence>
<keyword evidence="2" id="KW-0472">Membrane</keyword>
<dbReference type="AlphaFoldDB" id="D3F822"/>
<dbReference type="Proteomes" id="UP000008229">
    <property type="component" value="Chromosome"/>
</dbReference>
<feature type="region of interest" description="Disordered" evidence="1">
    <location>
        <begin position="1"/>
        <end position="23"/>
    </location>
</feature>
<name>D3F822_CONWI</name>
<evidence type="ECO:0000256" key="1">
    <source>
        <dbReference type="SAM" id="MobiDB-lite"/>
    </source>
</evidence>
<evidence type="ECO:0000313" key="3">
    <source>
        <dbReference type="EMBL" id="ADB52916.1"/>
    </source>
</evidence>
<feature type="transmembrane region" description="Helical" evidence="2">
    <location>
        <begin position="36"/>
        <end position="54"/>
    </location>
</feature>
<keyword evidence="4" id="KW-1185">Reference proteome</keyword>
<dbReference type="InterPro" id="IPR018676">
    <property type="entry name" value="DUF2149"/>
</dbReference>
<accession>D3F822</accession>
<proteinExistence type="predicted"/>
<sequence>MNQPAGPGQPTIRARARSREDRAGDPLDGLVNLFDLGIVLSLAFLLASLSSLNLTDDLVGRRSDAQRGERAPVGSILVRRDDTVRTIEVRPGERAIGRGERLGTVYRLADGRTVIVPDRP</sequence>
<dbReference type="EMBL" id="CP001854">
    <property type="protein sequence ID" value="ADB52916.1"/>
    <property type="molecule type" value="Genomic_DNA"/>
</dbReference>
<dbReference type="STRING" id="469383.Cwoe_4503"/>
<organism evidence="3 4">
    <name type="scientific">Conexibacter woesei (strain DSM 14684 / CCUG 47730 / CIP 108061 / JCM 11494 / NBRC 100937 / ID131577)</name>
    <dbReference type="NCBI Taxonomy" id="469383"/>
    <lineage>
        <taxon>Bacteria</taxon>
        <taxon>Bacillati</taxon>
        <taxon>Actinomycetota</taxon>
        <taxon>Thermoleophilia</taxon>
        <taxon>Solirubrobacterales</taxon>
        <taxon>Conexibacteraceae</taxon>
        <taxon>Conexibacter</taxon>
    </lineage>
</organism>
<keyword evidence="2" id="KW-0812">Transmembrane</keyword>
<dbReference type="RefSeq" id="WP_012935967.1">
    <property type="nucleotide sequence ID" value="NC_013739.1"/>
</dbReference>
<dbReference type="eggNOG" id="COG4744">
    <property type="taxonomic scope" value="Bacteria"/>
</dbReference>
<evidence type="ECO:0000313" key="4">
    <source>
        <dbReference type="Proteomes" id="UP000008229"/>
    </source>
</evidence>
<protein>
    <recommendedName>
        <fullName evidence="5">DUF2149 domain-containing protein</fullName>
    </recommendedName>
</protein>
<dbReference type="KEGG" id="cwo:Cwoe_4503"/>